<dbReference type="RefSeq" id="WP_148648822.1">
    <property type="nucleotide sequence ID" value="NZ_CP011131.1"/>
</dbReference>
<evidence type="ECO:0008006" key="5">
    <source>
        <dbReference type="Google" id="ProtNLM"/>
    </source>
</evidence>
<feature type="transmembrane region" description="Helical" evidence="2">
    <location>
        <begin position="137"/>
        <end position="165"/>
    </location>
</feature>
<gene>
    <name evidence="3" type="ORF">MOV92_09545</name>
</gene>
<dbReference type="EMBL" id="CP093547">
    <property type="protein sequence ID" value="UNP31459.1"/>
    <property type="molecule type" value="Genomic_DNA"/>
</dbReference>
<evidence type="ECO:0000313" key="3">
    <source>
        <dbReference type="EMBL" id="UNP31459.1"/>
    </source>
</evidence>
<keyword evidence="2" id="KW-0472">Membrane</keyword>
<feature type="transmembrane region" description="Helical" evidence="2">
    <location>
        <begin position="92"/>
        <end position="111"/>
    </location>
</feature>
<protein>
    <recommendedName>
        <fullName evidence="5">Transmembrane protein</fullName>
    </recommendedName>
</protein>
<feature type="compositionally biased region" description="Polar residues" evidence="1">
    <location>
        <begin position="254"/>
        <end position="264"/>
    </location>
</feature>
<keyword evidence="4" id="KW-1185">Reference proteome</keyword>
<reference evidence="3 4" key="1">
    <citation type="submission" date="2022-03" db="EMBL/GenBank/DDBJ databases">
        <title>Complete genome sequence of Lysobacter capsici VKM B-2533 and Lysobacter gummosus 10.1.1, promising sources of lytic agents.</title>
        <authorList>
            <person name="Tarlachkov S.V."/>
            <person name="Kudryakova I.V."/>
            <person name="Afoshin A.S."/>
            <person name="Leontyevskaya E.A."/>
            <person name="Leontyevskaya N.V."/>
        </authorList>
    </citation>
    <scope>NUCLEOTIDE SEQUENCE [LARGE SCALE GENOMIC DNA]</scope>
    <source>
        <strain evidence="3 4">10.1.1</strain>
    </source>
</reference>
<feature type="region of interest" description="Disordered" evidence="1">
    <location>
        <begin position="239"/>
        <end position="264"/>
    </location>
</feature>
<sequence length="264" mass="28870">MDEDIKGVEEGKGGRVLSSAAKLLAIGAVLASLGGVFLHLCGYIAQRSYLRAFNVDPDSFKREVDWLMVSGYYSIVQLSSSLAKSVFSWPSLWLLLLLTVAVVIVRLRSFLESPERAKKIRADVSAQPSKKAKWPRFLIESFLFSGLGWSGSYLLVMCTILIVLIPGVMGEKFGEEAASRDASNFEKGCLANNPCSEFWKDDRKIASGFVLATSSEQIAFFDTQLNMVRQVERSGMEVRSPINPKFAPEGKGAATTQTSVGSPP</sequence>
<proteinExistence type="predicted"/>
<evidence type="ECO:0000313" key="4">
    <source>
        <dbReference type="Proteomes" id="UP000829194"/>
    </source>
</evidence>
<accession>A0ABY3XIK2</accession>
<evidence type="ECO:0000256" key="2">
    <source>
        <dbReference type="SAM" id="Phobius"/>
    </source>
</evidence>
<organism evidence="3 4">
    <name type="scientific">Lysobacter gummosus</name>
    <dbReference type="NCBI Taxonomy" id="262324"/>
    <lineage>
        <taxon>Bacteria</taxon>
        <taxon>Pseudomonadati</taxon>
        <taxon>Pseudomonadota</taxon>
        <taxon>Gammaproteobacteria</taxon>
        <taxon>Lysobacterales</taxon>
        <taxon>Lysobacteraceae</taxon>
        <taxon>Lysobacter</taxon>
    </lineage>
</organism>
<keyword evidence="2" id="KW-0812">Transmembrane</keyword>
<feature type="transmembrane region" description="Helical" evidence="2">
    <location>
        <begin position="23"/>
        <end position="45"/>
    </location>
</feature>
<evidence type="ECO:0000256" key="1">
    <source>
        <dbReference type="SAM" id="MobiDB-lite"/>
    </source>
</evidence>
<keyword evidence="2" id="KW-1133">Transmembrane helix</keyword>
<dbReference type="Proteomes" id="UP000829194">
    <property type="component" value="Chromosome"/>
</dbReference>
<name>A0ABY3XIK2_9GAMM</name>